<evidence type="ECO:0000259" key="3">
    <source>
        <dbReference type="PROSITE" id="PS50048"/>
    </source>
</evidence>
<protein>
    <recommendedName>
        <fullName evidence="3">Zn(2)-C6 fungal-type domain-containing protein</fullName>
    </recommendedName>
</protein>
<evidence type="ECO:0000313" key="4">
    <source>
        <dbReference type="EMBL" id="ATZ48105.1"/>
    </source>
</evidence>
<dbReference type="InterPro" id="IPR058925">
    <property type="entry name" value="zf-C2H2_AcuF"/>
</dbReference>
<evidence type="ECO:0000256" key="2">
    <source>
        <dbReference type="SAM" id="MobiDB-lite"/>
    </source>
</evidence>
<proteinExistence type="predicted"/>
<feature type="region of interest" description="Disordered" evidence="2">
    <location>
        <begin position="510"/>
        <end position="529"/>
    </location>
</feature>
<organism evidence="4 5">
    <name type="scientific">Botryotinia fuckeliana (strain B05.10)</name>
    <name type="common">Noble rot fungus</name>
    <name type="synonym">Botrytis cinerea</name>
    <dbReference type="NCBI Taxonomy" id="332648"/>
    <lineage>
        <taxon>Eukaryota</taxon>
        <taxon>Fungi</taxon>
        <taxon>Dikarya</taxon>
        <taxon>Ascomycota</taxon>
        <taxon>Pezizomycotina</taxon>
        <taxon>Leotiomycetes</taxon>
        <taxon>Helotiales</taxon>
        <taxon>Sclerotiniaceae</taxon>
        <taxon>Botrytis</taxon>
    </lineage>
</organism>
<dbReference type="Pfam" id="PF26082">
    <property type="entry name" value="zf-C2H2_AcuF"/>
    <property type="match status" value="1"/>
</dbReference>
<dbReference type="AlphaFoldDB" id="A0A384JBW7"/>
<dbReference type="Pfam" id="PF00172">
    <property type="entry name" value="Zn_clus"/>
    <property type="match status" value="1"/>
</dbReference>
<keyword evidence="5" id="KW-1185">Reference proteome</keyword>
<dbReference type="SUPFAM" id="SSF57701">
    <property type="entry name" value="Zn2/Cys6 DNA-binding domain"/>
    <property type="match status" value="1"/>
</dbReference>
<feature type="region of interest" description="Disordered" evidence="2">
    <location>
        <begin position="682"/>
        <end position="721"/>
    </location>
</feature>
<dbReference type="GO" id="GO:0008270">
    <property type="term" value="F:zinc ion binding"/>
    <property type="evidence" value="ECO:0007669"/>
    <property type="project" value="InterPro"/>
</dbReference>
<dbReference type="Proteomes" id="UP000001798">
    <property type="component" value="Chromosome 3"/>
</dbReference>
<dbReference type="InterPro" id="IPR036864">
    <property type="entry name" value="Zn2-C6_fun-type_DNA-bd_sf"/>
</dbReference>
<dbReference type="Gene3D" id="4.10.240.10">
    <property type="entry name" value="Zn(2)-C6 fungal-type DNA-binding domain"/>
    <property type="match status" value="1"/>
</dbReference>
<dbReference type="GeneID" id="5441288"/>
<keyword evidence="1" id="KW-0539">Nucleus</keyword>
<accession>A0A384JBW7</accession>
<feature type="region of interest" description="Disordered" evidence="2">
    <location>
        <begin position="581"/>
        <end position="610"/>
    </location>
</feature>
<dbReference type="InterPro" id="IPR001138">
    <property type="entry name" value="Zn2Cys6_DnaBD"/>
</dbReference>
<evidence type="ECO:0000256" key="1">
    <source>
        <dbReference type="ARBA" id="ARBA00023242"/>
    </source>
</evidence>
<reference evidence="4 5" key="3">
    <citation type="journal article" date="2017" name="Mol. Plant Pathol.">
        <title>A gapless genome sequence of the fungus Botrytis cinerea.</title>
        <authorList>
            <person name="Van Kan J.A."/>
            <person name="Stassen J.H."/>
            <person name="Mosbach A."/>
            <person name="Van Der Lee T.A."/>
            <person name="Faino L."/>
            <person name="Farmer A.D."/>
            <person name="Papasotiriou D.G."/>
            <person name="Zhou S."/>
            <person name="Seidl M.F."/>
            <person name="Cottam E."/>
            <person name="Edel D."/>
            <person name="Hahn M."/>
            <person name="Schwartz D.C."/>
            <person name="Dietrich R.A."/>
            <person name="Widdison S."/>
            <person name="Scalliet G."/>
        </authorList>
    </citation>
    <scope>NUCLEOTIDE SEQUENCE [LARGE SCALE GENOMIC DNA]</scope>
    <source>
        <strain evidence="4 5">B05.10</strain>
    </source>
</reference>
<dbReference type="PROSITE" id="PS00463">
    <property type="entry name" value="ZN2_CY6_FUNGAL_1"/>
    <property type="match status" value="1"/>
</dbReference>
<reference evidence="4 5" key="1">
    <citation type="journal article" date="2011" name="PLoS Genet.">
        <title>Genomic analysis of the necrotrophic fungal pathogens Sclerotinia sclerotiorum and Botrytis cinerea.</title>
        <authorList>
            <person name="Amselem J."/>
            <person name="Cuomo C.A."/>
            <person name="van Kan J.A."/>
            <person name="Viaud M."/>
            <person name="Benito E.P."/>
            <person name="Couloux A."/>
            <person name="Coutinho P.M."/>
            <person name="de Vries R.P."/>
            <person name="Dyer P.S."/>
            <person name="Fillinger S."/>
            <person name="Fournier E."/>
            <person name="Gout L."/>
            <person name="Hahn M."/>
            <person name="Kohn L."/>
            <person name="Lapalu N."/>
            <person name="Plummer K.M."/>
            <person name="Pradier J.M."/>
            <person name="Quevillon E."/>
            <person name="Sharon A."/>
            <person name="Simon A."/>
            <person name="ten Have A."/>
            <person name="Tudzynski B."/>
            <person name="Tudzynski P."/>
            <person name="Wincker P."/>
            <person name="Andrew M."/>
            <person name="Anthouard V."/>
            <person name="Beever R.E."/>
            <person name="Beffa R."/>
            <person name="Benoit I."/>
            <person name="Bouzid O."/>
            <person name="Brault B."/>
            <person name="Chen Z."/>
            <person name="Choquer M."/>
            <person name="Collemare J."/>
            <person name="Cotton P."/>
            <person name="Danchin E.G."/>
            <person name="Da Silva C."/>
            <person name="Gautier A."/>
            <person name="Giraud C."/>
            <person name="Giraud T."/>
            <person name="Gonzalez C."/>
            <person name="Grossetete S."/>
            <person name="Guldener U."/>
            <person name="Henrissat B."/>
            <person name="Howlett B.J."/>
            <person name="Kodira C."/>
            <person name="Kretschmer M."/>
            <person name="Lappartient A."/>
            <person name="Leroch M."/>
            <person name="Levis C."/>
            <person name="Mauceli E."/>
            <person name="Neuveglise C."/>
            <person name="Oeser B."/>
            <person name="Pearson M."/>
            <person name="Poulain J."/>
            <person name="Poussereau N."/>
            <person name="Quesneville H."/>
            <person name="Rascle C."/>
            <person name="Schumacher J."/>
            <person name="Segurens B."/>
            <person name="Sexton A."/>
            <person name="Silva E."/>
            <person name="Sirven C."/>
            <person name="Soanes D.M."/>
            <person name="Talbot N.J."/>
            <person name="Templeton M."/>
            <person name="Yandava C."/>
            <person name="Yarden O."/>
            <person name="Zeng Q."/>
            <person name="Rollins J.A."/>
            <person name="Lebrun M.H."/>
            <person name="Dickman M."/>
        </authorList>
    </citation>
    <scope>NUCLEOTIDE SEQUENCE [LARGE SCALE GENOMIC DNA]</scope>
    <source>
        <strain evidence="4 5">B05.10</strain>
    </source>
</reference>
<dbReference type="CDD" id="cd00067">
    <property type="entry name" value="GAL4"/>
    <property type="match status" value="1"/>
</dbReference>
<dbReference type="PANTHER" id="PTHR35391:SF7">
    <property type="entry name" value="C2H2-TYPE DOMAIN-CONTAINING PROTEIN"/>
    <property type="match status" value="1"/>
</dbReference>
<dbReference type="RefSeq" id="XP_001560555.2">
    <property type="nucleotide sequence ID" value="XM_001560505.2"/>
</dbReference>
<dbReference type="EMBL" id="CP009807">
    <property type="protein sequence ID" value="ATZ48105.1"/>
    <property type="molecule type" value="Genomic_DNA"/>
</dbReference>
<dbReference type="PROSITE" id="PS50048">
    <property type="entry name" value="ZN2_CY6_FUNGAL_2"/>
    <property type="match status" value="1"/>
</dbReference>
<sequence length="721" mass="82841">MKILVSYAQAMSERPPSDDSVKMWAAIEAPALGESEGICFRSVDCRKRFEQSIQILKEIGPSEASNQQFDRDSSLLRMQGLFSHFKAWGNSIAAFQNVSIRSSLEFRLKEATDIRQRVLKILGNLQVSLHEAALIITGREPNDSWTVEEYSDSDNEEPDSEPEQISELQELFQAMTDANTNLLKLSMVIRNSPNRDDYFKAASRYRFDASYDIGHVREKHGSAKRSADWLIVRLGKAITRRRQYLKYREDHHGKLTRDWDDAMIIEKEDKTIALTKATTFVENTTTAQKDGSDLGSSFGSQTSYEATVIGESTGRLNVPSHPRMTFEDVPFQFGSPFRCPYCFTEQIVNNRSAWKKHIFRDLRPYVCTFQECDLRMFWSRNEWFAHEVQNHRREWVCQQCQHAPFSSSSAYEVHLHSRHQVELKGSQLKALLLQSEEPVDKVSATACRLCDQWETIIEDKRFGSKRPFLDGVQPSQSYGTRGQFRRHLGRHMEQLALFALPINEDAMEVDSLSEDEYHEDSSASVAESKAIGNSDLIDTGSLGLPVDSDAATDTMSHGLPPQAGNDFINPRFMDSVQQRDWDEFEEKEEQNRSAGGPSRAAPKEMPHGWSFSKVEKGRSKTGCVTCRRRKKKCDEAKPRCLNCEKNAVVCEGYPERQVRKQAGNDFIRPRFMDSVQQRGKLERIRVEKERNEKSLREDIESRMTTGELEHYKSEREREREE</sequence>
<gene>
    <name evidence="4" type="ORF">BCIN_03g03530</name>
</gene>
<feature type="region of interest" description="Disordered" evidence="2">
    <location>
        <begin position="544"/>
        <end position="569"/>
    </location>
</feature>
<feature type="domain" description="Zn(2)-C6 fungal-type" evidence="3">
    <location>
        <begin position="622"/>
        <end position="650"/>
    </location>
</feature>
<reference evidence="4 5" key="2">
    <citation type="journal article" date="2012" name="Eukaryot. Cell">
        <title>Genome update of Botrytis cinerea strains B05.10 and T4.</title>
        <authorList>
            <person name="Staats M."/>
            <person name="van Kan J.A."/>
        </authorList>
    </citation>
    <scope>NUCLEOTIDE SEQUENCE [LARGE SCALE GENOMIC DNA]</scope>
    <source>
        <strain evidence="4 5">B05.10</strain>
    </source>
</reference>
<name>A0A384JBW7_BOTFB</name>
<evidence type="ECO:0000313" key="5">
    <source>
        <dbReference type="Proteomes" id="UP000001798"/>
    </source>
</evidence>
<dbReference type="KEGG" id="bfu:BCIN_03g03530"/>
<dbReference type="SMART" id="SM00066">
    <property type="entry name" value="GAL4"/>
    <property type="match status" value="1"/>
</dbReference>
<dbReference type="GO" id="GO:0000981">
    <property type="term" value="F:DNA-binding transcription factor activity, RNA polymerase II-specific"/>
    <property type="evidence" value="ECO:0007669"/>
    <property type="project" value="InterPro"/>
</dbReference>
<dbReference type="VEuPathDB" id="FungiDB:Bcin03g03530"/>
<dbReference type="PANTHER" id="PTHR35391">
    <property type="entry name" value="C2H2-TYPE DOMAIN-CONTAINING PROTEIN-RELATED"/>
    <property type="match status" value="1"/>
</dbReference>
<dbReference type="OrthoDB" id="6133115at2759"/>